<gene>
    <name evidence="1" type="ORF">ALTATR162_LOCUS8470</name>
</gene>
<evidence type="ECO:0000313" key="1">
    <source>
        <dbReference type="EMBL" id="CAG5177972.1"/>
    </source>
</evidence>
<dbReference type="Proteomes" id="UP000676310">
    <property type="component" value="Unassembled WGS sequence"/>
</dbReference>
<keyword evidence="2" id="KW-1185">Reference proteome</keyword>
<accession>A0A8J2I6K1</accession>
<organism evidence="1 2">
    <name type="scientific">Alternaria atra</name>
    <dbReference type="NCBI Taxonomy" id="119953"/>
    <lineage>
        <taxon>Eukaryota</taxon>
        <taxon>Fungi</taxon>
        <taxon>Dikarya</taxon>
        <taxon>Ascomycota</taxon>
        <taxon>Pezizomycotina</taxon>
        <taxon>Dothideomycetes</taxon>
        <taxon>Pleosporomycetidae</taxon>
        <taxon>Pleosporales</taxon>
        <taxon>Pleosporineae</taxon>
        <taxon>Pleosporaceae</taxon>
        <taxon>Alternaria</taxon>
        <taxon>Alternaria sect. Ulocladioides</taxon>
    </lineage>
</organism>
<reference evidence="1" key="1">
    <citation type="submission" date="2021-05" db="EMBL/GenBank/DDBJ databases">
        <authorList>
            <person name="Stam R."/>
        </authorList>
    </citation>
    <scope>NUCLEOTIDE SEQUENCE</scope>
    <source>
        <strain evidence="1">CS162</strain>
    </source>
</reference>
<proteinExistence type="predicted"/>
<dbReference type="EMBL" id="CAJRGZ010000023">
    <property type="protein sequence ID" value="CAG5177972.1"/>
    <property type="molecule type" value="Genomic_DNA"/>
</dbReference>
<sequence length="190" mass="21720">MPARKPNTSLLELIHLGHSNYEFNASKFFGTTTPFPLNYTPNTSKLLLSVTNDKLYHPISPIPISSPLKRCCAICYLHQIKHFRTSASSKKFLPTVSEPVLMLQVFMVFHEACLYAYLSSDRVVPGPGRELYEKRKELKNWVIEQEWDGVVLEKTLDRVLEKMTKMMEEKAEEVQGGGEMVKLKEGLVVM</sequence>
<dbReference type="OrthoDB" id="10445828at2759"/>
<name>A0A8J2I6K1_9PLEO</name>
<dbReference type="RefSeq" id="XP_043172035.1">
    <property type="nucleotide sequence ID" value="XM_043316100.1"/>
</dbReference>
<dbReference type="GeneID" id="67020584"/>
<evidence type="ECO:0000313" key="2">
    <source>
        <dbReference type="Proteomes" id="UP000676310"/>
    </source>
</evidence>
<comment type="caution">
    <text evidence="1">The sequence shown here is derived from an EMBL/GenBank/DDBJ whole genome shotgun (WGS) entry which is preliminary data.</text>
</comment>
<dbReference type="AlphaFoldDB" id="A0A8J2I6K1"/>
<protein>
    <submittedName>
        <fullName evidence="1">Uncharacterized protein</fullName>
    </submittedName>
</protein>